<name>T1H452_MEGSC</name>
<dbReference type="EnsemblMetazoa" id="MESCA011053-RA">
    <property type="protein sequence ID" value="MESCA011053-PA"/>
    <property type="gene ID" value="MESCA011053"/>
</dbReference>
<organism evidence="2 3">
    <name type="scientific">Megaselia scalaris</name>
    <name type="common">Humpbacked fly</name>
    <name type="synonym">Phora scalaris</name>
    <dbReference type="NCBI Taxonomy" id="36166"/>
    <lineage>
        <taxon>Eukaryota</taxon>
        <taxon>Metazoa</taxon>
        <taxon>Ecdysozoa</taxon>
        <taxon>Arthropoda</taxon>
        <taxon>Hexapoda</taxon>
        <taxon>Insecta</taxon>
        <taxon>Pterygota</taxon>
        <taxon>Neoptera</taxon>
        <taxon>Endopterygota</taxon>
        <taxon>Diptera</taxon>
        <taxon>Brachycera</taxon>
        <taxon>Muscomorpha</taxon>
        <taxon>Platypezoidea</taxon>
        <taxon>Phoridae</taxon>
        <taxon>Megaseliini</taxon>
        <taxon>Megaselia</taxon>
    </lineage>
</organism>
<reference evidence="3" key="1">
    <citation type="submission" date="2013-02" db="EMBL/GenBank/DDBJ databases">
        <authorList>
            <person name="Hughes D."/>
        </authorList>
    </citation>
    <scope>NUCLEOTIDE SEQUENCE</scope>
    <source>
        <strain>Durham</strain>
        <strain evidence="3">NC isolate 2 -- Noor lab</strain>
    </source>
</reference>
<dbReference type="Proteomes" id="UP000015102">
    <property type="component" value="Unassembled WGS sequence"/>
</dbReference>
<dbReference type="AlphaFoldDB" id="T1H452"/>
<reference evidence="2" key="2">
    <citation type="submission" date="2015-06" db="UniProtKB">
        <authorList>
            <consortium name="EnsemblMetazoa"/>
        </authorList>
    </citation>
    <scope>IDENTIFICATION</scope>
</reference>
<keyword evidence="1" id="KW-0812">Transmembrane</keyword>
<accession>T1H452</accession>
<evidence type="ECO:0000313" key="3">
    <source>
        <dbReference type="Proteomes" id="UP000015102"/>
    </source>
</evidence>
<sequence>MQFSVKYIHWNQSVICIESGCNGCIFYGGVLQKETFVIVAFIFIVILIFEINILFFHRFTCALLDNPNVMNDKPMY</sequence>
<dbReference type="EMBL" id="CAQQ02379994">
    <property type="status" value="NOT_ANNOTATED_CDS"/>
    <property type="molecule type" value="Genomic_DNA"/>
</dbReference>
<keyword evidence="1" id="KW-1133">Transmembrane helix</keyword>
<dbReference type="HOGENOM" id="CLU_2657289_0_0_1"/>
<proteinExistence type="predicted"/>
<evidence type="ECO:0000313" key="2">
    <source>
        <dbReference type="EnsemblMetazoa" id="MESCA011053-PA"/>
    </source>
</evidence>
<feature type="transmembrane region" description="Helical" evidence="1">
    <location>
        <begin position="36"/>
        <end position="56"/>
    </location>
</feature>
<keyword evidence="1" id="KW-0472">Membrane</keyword>
<dbReference type="EMBL" id="CAQQ02379993">
    <property type="status" value="NOT_ANNOTATED_CDS"/>
    <property type="molecule type" value="Genomic_DNA"/>
</dbReference>
<keyword evidence="3" id="KW-1185">Reference proteome</keyword>
<dbReference type="EMBL" id="CAQQ02379995">
    <property type="status" value="NOT_ANNOTATED_CDS"/>
    <property type="molecule type" value="Genomic_DNA"/>
</dbReference>
<evidence type="ECO:0000256" key="1">
    <source>
        <dbReference type="SAM" id="Phobius"/>
    </source>
</evidence>
<protein>
    <submittedName>
        <fullName evidence="2">Uncharacterized protein</fullName>
    </submittedName>
</protein>